<name>A0A3B9ITS3_9PROT</name>
<sequence length="30" mass="3137">RYFPFGRHGSSGTGPAPRHPAPTNDDGAVD</sequence>
<organism evidence="2 3">
    <name type="scientific">Tistrella mobilis</name>
    <dbReference type="NCBI Taxonomy" id="171437"/>
    <lineage>
        <taxon>Bacteria</taxon>
        <taxon>Pseudomonadati</taxon>
        <taxon>Pseudomonadota</taxon>
        <taxon>Alphaproteobacteria</taxon>
        <taxon>Geminicoccales</taxon>
        <taxon>Geminicoccaceae</taxon>
        <taxon>Tistrella</taxon>
    </lineage>
</organism>
<dbReference type="AlphaFoldDB" id="A0A3B9ITS3"/>
<reference evidence="2 3" key="1">
    <citation type="journal article" date="2018" name="Nat. Biotechnol.">
        <title>A standardized bacterial taxonomy based on genome phylogeny substantially revises the tree of life.</title>
        <authorList>
            <person name="Parks D.H."/>
            <person name="Chuvochina M."/>
            <person name="Waite D.W."/>
            <person name="Rinke C."/>
            <person name="Skarshewski A."/>
            <person name="Chaumeil P.A."/>
            <person name="Hugenholtz P."/>
        </authorList>
    </citation>
    <scope>NUCLEOTIDE SEQUENCE [LARGE SCALE GENOMIC DNA]</scope>
    <source>
        <strain evidence="2">UBA8739</strain>
    </source>
</reference>
<evidence type="ECO:0000313" key="3">
    <source>
        <dbReference type="Proteomes" id="UP000257706"/>
    </source>
</evidence>
<gene>
    <name evidence="2" type="ORF">DCK97_28110</name>
</gene>
<dbReference type="EMBL" id="DMAI01000468">
    <property type="protein sequence ID" value="HAE51281.1"/>
    <property type="molecule type" value="Genomic_DNA"/>
</dbReference>
<dbReference type="Proteomes" id="UP000257706">
    <property type="component" value="Unassembled WGS sequence"/>
</dbReference>
<evidence type="ECO:0000313" key="2">
    <source>
        <dbReference type="EMBL" id="HAE51281.1"/>
    </source>
</evidence>
<feature type="non-terminal residue" evidence="2">
    <location>
        <position position="1"/>
    </location>
</feature>
<proteinExistence type="predicted"/>
<comment type="caution">
    <text evidence="2">The sequence shown here is derived from an EMBL/GenBank/DDBJ whole genome shotgun (WGS) entry which is preliminary data.</text>
</comment>
<accession>A0A3B9ITS3</accession>
<protein>
    <submittedName>
        <fullName evidence="2">Transcriptional regulator</fullName>
    </submittedName>
</protein>
<feature type="region of interest" description="Disordered" evidence="1">
    <location>
        <begin position="1"/>
        <end position="30"/>
    </location>
</feature>
<evidence type="ECO:0000256" key="1">
    <source>
        <dbReference type="SAM" id="MobiDB-lite"/>
    </source>
</evidence>